<keyword evidence="6 12" id="KW-0479">Metal-binding</keyword>
<evidence type="ECO:0000256" key="3">
    <source>
        <dbReference type="ARBA" id="ARBA00022679"/>
    </source>
</evidence>
<evidence type="ECO:0000256" key="1">
    <source>
        <dbReference type="ARBA" id="ARBA00022478"/>
    </source>
</evidence>
<evidence type="ECO:0000256" key="2">
    <source>
        <dbReference type="ARBA" id="ARBA00022515"/>
    </source>
</evidence>
<proteinExistence type="inferred from homology"/>
<dbReference type="InterPro" id="IPR002694">
    <property type="entry name" value="Znf_CHC2"/>
</dbReference>
<keyword evidence="11 12" id="KW-0804">Transcription</keyword>
<feature type="region of interest" description="Disordered" evidence="15">
    <location>
        <begin position="438"/>
        <end position="464"/>
    </location>
</feature>
<evidence type="ECO:0000256" key="12">
    <source>
        <dbReference type="HAMAP-Rule" id="MF_00974"/>
    </source>
</evidence>
<protein>
    <recommendedName>
        <fullName evidence="12 13">DNA primase</fullName>
        <ecNumber evidence="12">2.7.7.101</ecNumber>
    </recommendedName>
</protein>
<organism evidence="16 17">
    <name type="scientific">Shouchella clausii</name>
    <name type="common">Alkalihalobacillus clausii</name>
    <dbReference type="NCBI Taxonomy" id="79880"/>
    <lineage>
        <taxon>Bacteria</taxon>
        <taxon>Bacillati</taxon>
        <taxon>Bacillota</taxon>
        <taxon>Bacilli</taxon>
        <taxon>Bacillales</taxon>
        <taxon>Bacillaceae</taxon>
        <taxon>Shouchella</taxon>
    </lineage>
</organism>
<evidence type="ECO:0000256" key="6">
    <source>
        <dbReference type="ARBA" id="ARBA00022723"/>
    </source>
</evidence>
<evidence type="ECO:0000256" key="9">
    <source>
        <dbReference type="ARBA" id="ARBA00022842"/>
    </source>
</evidence>
<dbReference type="Pfam" id="PF01807">
    <property type="entry name" value="Zn_ribbon_DnaG"/>
    <property type="match status" value="1"/>
</dbReference>
<dbReference type="FunFam" id="3.90.580.10:FF:000001">
    <property type="entry name" value="DNA primase"/>
    <property type="match status" value="1"/>
</dbReference>
<dbReference type="GO" id="GO:0003678">
    <property type="term" value="F:DNA helicase activity"/>
    <property type="evidence" value="ECO:0007669"/>
    <property type="project" value="InterPro"/>
</dbReference>
<evidence type="ECO:0000256" key="8">
    <source>
        <dbReference type="ARBA" id="ARBA00022833"/>
    </source>
</evidence>
<dbReference type="PANTHER" id="PTHR30313:SF2">
    <property type="entry name" value="DNA PRIMASE"/>
    <property type="match status" value="1"/>
</dbReference>
<evidence type="ECO:0000256" key="10">
    <source>
        <dbReference type="ARBA" id="ARBA00023125"/>
    </source>
</evidence>
<sequence>MAVKIPDEKLTEVREASDIVEVIGEYVQLKKQGRQYGGLCPFHDEKTPSFSVSEDKQVYHCFGCGAGGNVFTFLQELKGWSFSETVSHLAERAKIALPQMQKTETDKPEDARIRQMKKGHELAASTYHSILTLTEEGAPGRVYAQERLFTQDQIEHFRIGYALNDWETLAVIFETNGLDLAVMAESGLLAKRKQGTGYYDLFRERLMFPITDSQGSVVAFGGRAIGEGQPKYLNSPETPIFHKAKTLFHMHEARPSIRKQNKALLVEGAFDVMAAWKAGVTNVVATLGTALSSDHAKLLRRNAEEVILCYDGDRAGREAIRKAIPVLEEAGCKVSICLLPEGLDPDDYVKQHGEEAFVRILDNECLSVMAFRMLDLKQGKNMQNEGDRLQYIEEIVQMLAKLEHSVEQEYYLQQLAESFTLPMDVLRQELSRAERLLKQTKETPKALPRAEKPTSGRKQGSARPVPAHVKAERILLAYMLQDTEMVWRVSEKLGTGFNLEEHQALYAYLLSFVTREPDASMKRFVESLEDRRLAKLAAYLLMQPLKNECSDEELADYIKRIEQYPKWVKLKEQQQAARFEQDPIRAAKLQMELIRLKKELQSQ</sequence>
<evidence type="ECO:0000256" key="15">
    <source>
        <dbReference type="SAM" id="MobiDB-lite"/>
    </source>
</evidence>
<dbReference type="Pfam" id="PF13155">
    <property type="entry name" value="Toprim_2"/>
    <property type="match status" value="1"/>
</dbReference>
<comment type="catalytic activity">
    <reaction evidence="12">
        <text>ssDNA + n NTP = ssDNA/pppN(pN)n-1 hybrid + (n-1) diphosphate.</text>
        <dbReference type="EC" id="2.7.7.101"/>
    </reaction>
</comment>
<dbReference type="PIRSF" id="PIRSF002811">
    <property type="entry name" value="DnaG"/>
    <property type="match status" value="1"/>
</dbReference>
<comment type="caution">
    <text evidence="16">The sequence shown here is derived from an EMBL/GenBank/DDBJ whole genome shotgun (WGS) entry which is preliminary data.</text>
</comment>
<keyword evidence="8 12" id="KW-0862">Zinc</keyword>
<dbReference type="HAMAP" id="MF_00974">
    <property type="entry name" value="DNA_primase_DnaG"/>
    <property type="match status" value="1"/>
</dbReference>
<dbReference type="SMART" id="SM00400">
    <property type="entry name" value="ZnF_CHCC"/>
    <property type="match status" value="1"/>
</dbReference>
<keyword evidence="1 12" id="KW-0240">DNA-directed RNA polymerase</keyword>
<evidence type="ECO:0000313" key="16">
    <source>
        <dbReference type="EMBL" id="PAE90504.1"/>
    </source>
</evidence>
<dbReference type="GO" id="GO:1990077">
    <property type="term" value="C:primosome complex"/>
    <property type="evidence" value="ECO:0007669"/>
    <property type="project" value="UniProtKB-KW"/>
</dbReference>
<dbReference type="InterPro" id="IPR037068">
    <property type="entry name" value="DNA_primase_core_N_sf"/>
</dbReference>
<comment type="similarity">
    <text evidence="12 13">Belongs to the DnaG primase family.</text>
</comment>
<feature type="zinc finger region" description="CHC2-type" evidence="12 14">
    <location>
        <begin position="40"/>
        <end position="64"/>
    </location>
</feature>
<dbReference type="GO" id="GO:0000428">
    <property type="term" value="C:DNA-directed RNA polymerase complex"/>
    <property type="evidence" value="ECO:0007669"/>
    <property type="project" value="UniProtKB-KW"/>
</dbReference>
<dbReference type="Pfam" id="PF10410">
    <property type="entry name" value="DnaB_bind"/>
    <property type="match status" value="1"/>
</dbReference>
<dbReference type="CDD" id="cd03364">
    <property type="entry name" value="TOPRIM_DnaG_primases"/>
    <property type="match status" value="1"/>
</dbReference>
<dbReference type="Gene3D" id="1.10.860.10">
    <property type="entry name" value="DNAb Helicase, Chain A"/>
    <property type="match status" value="1"/>
</dbReference>
<dbReference type="Gene3D" id="3.40.1360.10">
    <property type="match status" value="1"/>
</dbReference>
<evidence type="ECO:0000256" key="13">
    <source>
        <dbReference type="PIRNR" id="PIRNR002811"/>
    </source>
</evidence>
<dbReference type="EMBL" id="NPCC01000004">
    <property type="protein sequence ID" value="PAE90504.1"/>
    <property type="molecule type" value="Genomic_DNA"/>
</dbReference>
<gene>
    <name evidence="12" type="primary">dnaG</name>
    <name evidence="16" type="ORF">CHH72_01025</name>
</gene>
<dbReference type="GO" id="GO:0005524">
    <property type="term" value="F:ATP binding"/>
    <property type="evidence" value="ECO:0007669"/>
    <property type="project" value="InterPro"/>
</dbReference>
<name>A0A268P413_SHOCL</name>
<evidence type="ECO:0000256" key="14">
    <source>
        <dbReference type="PIRSR" id="PIRSR002811-1"/>
    </source>
</evidence>
<keyword evidence="3 12" id="KW-0808">Transferase</keyword>
<evidence type="ECO:0000313" key="17">
    <source>
        <dbReference type="Proteomes" id="UP000216207"/>
    </source>
</evidence>
<keyword evidence="5 12" id="KW-0235">DNA replication</keyword>
<dbReference type="SUPFAM" id="SSF56731">
    <property type="entry name" value="DNA primase core"/>
    <property type="match status" value="1"/>
</dbReference>
<dbReference type="AlphaFoldDB" id="A0A268P413"/>
<dbReference type="InterPro" id="IPR030846">
    <property type="entry name" value="DnaG_bac"/>
</dbReference>
<dbReference type="InterPro" id="IPR036185">
    <property type="entry name" value="DNA_heli_DnaB-like_N_sf"/>
</dbReference>
<keyword evidence="10 12" id="KW-0238">DNA-binding</keyword>
<dbReference type="InterPro" id="IPR050219">
    <property type="entry name" value="DnaG_primase"/>
</dbReference>
<dbReference type="PROSITE" id="PS50880">
    <property type="entry name" value="TOPRIM"/>
    <property type="match status" value="1"/>
</dbReference>
<dbReference type="Pfam" id="PF08275">
    <property type="entry name" value="DNAG_N"/>
    <property type="match status" value="1"/>
</dbReference>
<dbReference type="NCBIfam" id="TIGR01391">
    <property type="entry name" value="dnaG"/>
    <property type="match status" value="1"/>
</dbReference>
<keyword evidence="2 12" id="KW-0639">Primosome</keyword>
<dbReference type="Gene3D" id="3.90.580.10">
    <property type="entry name" value="Zinc finger, CHC2-type domain"/>
    <property type="match status" value="1"/>
</dbReference>
<feature type="compositionally biased region" description="Basic and acidic residues" evidence="15">
    <location>
        <begin position="438"/>
        <end position="454"/>
    </location>
</feature>
<dbReference type="OMA" id="LMWPIRD"/>
<evidence type="ECO:0000256" key="7">
    <source>
        <dbReference type="ARBA" id="ARBA00022771"/>
    </source>
</evidence>
<dbReference type="Gene3D" id="3.90.980.10">
    <property type="entry name" value="DNA primase, catalytic core, N-terminal domain"/>
    <property type="match status" value="1"/>
</dbReference>
<dbReference type="GO" id="GO:0008270">
    <property type="term" value="F:zinc ion binding"/>
    <property type="evidence" value="ECO:0007669"/>
    <property type="project" value="UniProtKB-UniRule"/>
</dbReference>
<keyword evidence="9" id="KW-0460">Magnesium</keyword>
<keyword evidence="4 12" id="KW-0548">Nucleotidyltransferase</keyword>
<dbReference type="InterPro" id="IPR006171">
    <property type="entry name" value="TOPRIM_dom"/>
</dbReference>
<dbReference type="GO" id="GO:0003677">
    <property type="term" value="F:DNA binding"/>
    <property type="evidence" value="ECO:0007669"/>
    <property type="project" value="UniProtKB-KW"/>
</dbReference>
<dbReference type="SUPFAM" id="SSF48024">
    <property type="entry name" value="N-terminal domain of DnaB helicase"/>
    <property type="match status" value="1"/>
</dbReference>
<evidence type="ECO:0000256" key="4">
    <source>
        <dbReference type="ARBA" id="ARBA00022695"/>
    </source>
</evidence>
<dbReference type="InterPro" id="IPR006295">
    <property type="entry name" value="DNA_primase_DnaG"/>
</dbReference>
<reference evidence="16 17" key="1">
    <citation type="submission" date="2017-07" db="EMBL/GenBank/DDBJ databases">
        <title>Isolation and whole genome analysis of endospore-forming bacteria from heroin.</title>
        <authorList>
            <person name="Kalinowski J."/>
            <person name="Ahrens B."/>
            <person name="Al-Dilaimi A."/>
            <person name="Winkler A."/>
            <person name="Wibberg D."/>
            <person name="Schleenbecker U."/>
            <person name="Ruckert C."/>
            <person name="Wolfel R."/>
            <person name="Grass G."/>
        </authorList>
    </citation>
    <scope>NUCLEOTIDE SEQUENCE [LARGE SCALE GENOMIC DNA]</scope>
    <source>
        <strain evidence="16 17">7539</strain>
    </source>
</reference>
<dbReference type="InterPro" id="IPR036977">
    <property type="entry name" value="DNA_primase_Znf_CHC2"/>
</dbReference>
<comment type="cofactor">
    <cofactor evidence="12 13 14">
        <name>Zn(2+)</name>
        <dbReference type="ChEBI" id="CHEBI:29105"/>
    </cofactor>
    <text evidence="12 13 14">Binds 1 zinc ion per monomer.</text>
</comment>
<comment type="subunit">
    <text evidence="12">Monomer. Interacts with DnaB.</text>
</comment>
<dbReference type="GO" id="GO:0006269">
    <property type="term" value="P:DNA replication, synthesis of primer"/>
    <property type="evidence" value="ECO:0007669"/>
    <property type="project" value="UniProtKB-UniRule"/>
</dbReference>
<dbReference type="GO" id="GO:0003899">
    <property type="term" value="F:DNA-directed RNA polymerase activity"/>
    <property type="evidence" value="ECO:0007669"/>
    <property type="project" value="UniProtKB-UniRule"/>
</dbReference>
<dbReference type="InterPro" id="IPR013264">
    <property type="entry name" value="DNAG_N"/>
</dbReference>
<dbReference type="InterPro" id="IPR034151">
    <property type="entry name" value="TOPRIM_DnaG_bac"/>
</dbReference>
<accession>A0A268P413</accession>
<dbReference type="EC" id="2.7.7.101" evidence="12"/>
<dbReference type="InterPro" id="IPR016136">
    <property type="entry name" value="DNA_helicase_N/primase_C"/>
</dbReference>
<evidence type="ECO:0000256" key="5">
    <source>
        <dbReference type="ARBA" id="ARBA00022705"/>
    </source>
</evidence>
<comment type="domain">
    <text evidence="12">Contains an N-terminal zinc-binding domain, a central core domain that contains the primase activity, and a C-terminal DnaB-binding domain.</text>
</comment>
<keyword evidence="7 12" id="KW-0863">Zinc-finger</keyword>
<comment type="function">
    <text evidence="12 13">RNA polymerase that catalyzes the synthesis of short RNA molecules used as primers for DNA polymerase during DNA replication.</text>
</comment>
<dbReference type="RefSeq" id="WP_011246533.1">
    <property type="nucleotide sequence ID" value="NZ_BOQQ01000005.1"/>
</dbReference>
<evidence type="ECO:0000256" key="11">
    <source>
        <dbReference type="ARBA" id="ARBA00023163"/>
    </source>
</evidence>
<dbReference type="Proteomes" id="UP000216207">
    <property type="component" value="Unassembled WGS sequence"/>
</dbReference>
<dbReference type="SMART" id="SM00493">
    <property type="entry name" value="TOPRIM"/>
    <property type="match status" value="1"/>
</dbReference>
<dbReference type="SUPFAM" id="SSF57783">
    <property type="entry name" value="Zinc beta-ribbon"/>
    <property type="match status" value="1"/>
</dbReference>
<dbReference type="GO" id="GO:0005737">
    <property type="term" value="C:cytoplasm"/>
    <property type="evidence" value="ECO:0007669"/>
    <property type="project" value="TreeGrafter"/>
</dbReference>
<dbReference type="PANTHER" id="PTHR30313">
    <property type="entry name" value="DNA PRIMASE"/>
    <property type="match status" value="1"/>
</dbReference>
<dbReference type="InterPro" id="IPR019475">
    <property type="entry name" value="DNA_primase_DnaB-bd"/>
</dbReference>